<dbReference type="Proteomes" id="UP001362999">
    <property type="component" value="Unassembled WGS sequence"/>
</dbReference>
<reference evidence="1 2" key="1">
    <citation type="journal article" date="2024" name="J Genomics">
        <title>Draft genome sequencing and assembly of Favolaschia claudopus CIRM-BRFM 2984 isolated from oak limbs.</title>
        <authorList>
            <person name="Navarro D."/>
            <person name="Drula E."/>
            <person name="Chaduli D."/>
            <person name="Cazenave R."/>
            <person name="Ahrendt S."/>
            <person name="Wang J."/>
            <person name="Lipzen A."/>
            <person name="Daum C."/>
            <person name="Barry K."/>
            <person name="Grigoriev I.V."/>
            <person name="Favel A."/>
            <person name="Rosso M.N."/>
            <person name="Martin F."/>
        </authorList>
    </citation>
    <scope>NUCLEOTIDE SEQUENCE [LARGE SCALE GENOMIC DNA]</scope>
    <source>
        <strain evidence="1 2">CIRM-BRFM 2984</strain>
    </source>
</reference>
<proteinExistence type="predicted"/>
<organism evidence="1 2">
    <name type="scientific">Favolaschia claudopus</name>
    <dbReference type="NCBI Taxonomy" id="2862362"/>
    <lineage>
        <taxon>Eukaryota</taxon>
        <taxon>Fungi</taxon>
        <taxon>Dikarya</taxon>
        <taxon>Basidiomycota</taxon>
        <taxon>Agaricomycotina</taxon>
        <taxon>Agaricomycetes</taxon>
        <taxon>Agaricomycetidae</taxon>
        <taxon>Agaricales</taxon>
        <taxon>Marasmiineae</taxon>
        <taxon>Mycenaceae</taxon>
        <taxon>Favolaschia</taxon>
    </lineage>
</organism>
<comment type="caution">
    <text evidence="1">The sequence shown here is derived from an EMBL/GenBank/DDBJ whole genome shotgun (WGS) entry which is preliminary data.</text>
</comment>
<protein>
    <submittedName>
        <fullName evidence="1">Uncharacterized protein</fullName>
    </submittedName>
</protein>
<name>A0AAW0C9K1_9AGAR</name>
<dbReference type="AlphaFoldDB" id="A0AAW0C9K1"/>
<dbReference type="EMBL" id="JAWWNJ010000019">
    <property type="protein sequence ID" value="KAK7036311.1"/>
    <property type="molecule type" value="Genomic_DNA"/>
</dbReference>
<keyword evidence="2" id="KW-1185">Reference proteome</keyword>
<gene>
    <name evidence="1" type="ORF">R3P38DRAFT_620338</name>
</gene>
<evidence type="ECO:0000313" key="1">
    <source>
        <dbReference type="EMBL" id="KAK7036311.1"/>
    </source>
</evidence>
<accession>A0AAW0C9K1</accession>
<sequence length="203" mass="23241">MTPAKGERCGVTPAPRSIDEARLLRPWDSSILDGSKKRDLHLVVWELARQRVMFTGSISRGRMQRARRVRVDGRMWKRSVEVSSVRLSPSAWMEELRSSDRILESTTTQFLKGCACSESSSFSVFFVYWNTMPLRLSSRKCHPERMSITYQGLLVLLQYFHNVETCGAGPGWDFDDRDRNCHCATNVQTDLIQSVCFLAGIRD</sequence>
<evidence type="ECO:0000313" key="2">
    <source>
        <dbReference type="Proteomes" id="UP001362999"/>
    </source>
</evidence>